<dbReference type="InterPro" id="IPR042092">
    <property type="entry name" value="PsdUridine_s_RsuA/RluB/E/F_cat"/>
</dbReference>
<dbReference type="AlphaFoldDB" id="A0AAU0UT15"/>
<dbReference type="InterPro" id="IPR002942">
    <property type="entry name" value="S4_RNA-bd"/>
</dbReference>
<dbReference type="FunFam" id="3.30.70.1560:FF:000001">
    <property type="entry name" value="Pseudouridine synthase"/>
    <property type="match status" value="1"/>
</dbReference>
<dbReference type="Gene3D" id="3.10.290.10">
    <property type="entry name" value="RNA-binding S4 domain"/>
    <property type="match status" value="1"/>
</dbReference>
<organism evidence="7 8">
    <name type="scientific">Metallumcola ferriviriculae</name>
    <dbReference type="NCBI Taxonomy" id="3039180"/>
    <lineage>
        <taxon>Bacteria</taxon>
        <taxon>Bacillati</taxon>
        <taxon>Bacillota</taxon>
        <taxon>Clostridia</taxon>
        <taxon>Neomoorellales</taxon>
        <taxon>Desulfitibacteraceae</taxon>
        <taxon>Metallumcola</taxon>
    </lineage>
</organism>
<dbReference type="CDD" id="cd00165">
    <property type="entry name" value="S4"/>
    <property type="match status" value="1"/>
</dbReference>
<dbReference type="InterPro" id="IPR036986">
    <property type="entry name" value="S4_RNA-bd_sf"/>
</dbReference>
<dbReference type="InterPro" id="IPR020103">
    <property type="entry name" value="PsdUridine_synth_cat_dom_sf"/>
</dbReference>
<dbReference type="GO" id="GO:0003723">
    <property type="term" value="F:RNA binding"/>
    <property type="evidence" value="ECO:0007669"/>
    <property type="project" value="UniProtKB-KW"/>
</dbReference>
<comment type="similarity">
    <text evidence="1 5">Belongs to the pseudouridine synthase RsuA family.</text>
</comment>
<evidence type="ECO:0000256" key="2">
    <source>
        <dbReference type="ARBA" id="ARBA00022884"/>
    </source>
</evidence>
<evidence type="ECO:0000256" key="3">
    <source>
        <dbReference type="ARBA" id="ARBA00023235"/>
    </source>
</evidence>
<dbReference type="KEGG" id="dbc:MFMK1_002830"/>
<evidence type="ECO:0000256" key="4">
    <source>
        <dbReference type="PROSITE-ProRule" id="PRU00182"/>
    </source>
</evidence>
<evidence type="ECO:0000313" key="8">
    <source>
        <dbReference type="Proteomes" id="UP001329915"/>
    </source>
</evidence>
<evidence type="ECO:0000256" key="5">
    <source>
        <dbReference type="RuleBase" id="RU003887"/>
    </source>
</evidence>
<dbReference type="InterPro" id="IPR000748">
    <property type="entry name" value="PsdUridine_synth_RsuA/RluB/E/F"/>
</dbReference>
<keyword evidence="2 4" id="KW-0694">RNA-binding</keyword>
<protein>
    <recommendedName>
        <fullName evidence="5">Pseudouridine synthase</fullName>
        <ecNumber evidence="5">5.4.99.-</ecNumber>
    </recommendedName>
</protein>
<dbReference type="GO" id="GO:0005829">
    <property type="term" value="C:cytosol"/>
    <property type="evidence" value="ECO:0007669"/>
    <property type="project" value="UniProtKB-ARBA"/>
</dbReference>
<keyword evidence="3 5" id="KW-0413">Isomerase</keyword>
<dbReference type="InterPro" id="IPR018496">
    <property type="entry name" value="PsdUridine_synth_RsuA/RluB_CS"/>
</dbReference>
<dbReference type="GO" id="GO:0000455">
    <property type="term" value="P:enzyme-directed rRNA pseudouridine synthesis"/>
    <property type="evidence" value="ECO:0007669"/>
    <property type="project" value="UniProtKB-ARBA"/>
</dbReference>
<dbReference type="NCBIfam" id="TIGR00093">
    <property type="entry name" value="pseudouridine synthase"/>
    <property type="match status" value="1"/>
</dbReference>
<dbReference type="Proteomes" id="UP001329915">
    <property type="component" value="Chromosome"/>
</dbReference>
<dbReference type="Pfam" id="PF00849">
    <property type="entry name" value="PseudoU_synth_2"/>
    <property type="match status" value="1"/>
</dbReference>
<gene>
    <name evidence="7" type="ORF">MFMK1_002830</name>
</gene>
<dbReference type="EC" id="5.4.99.-" evidence="5"/>
<dbReference type="GO" id="GO:0120159">
    <property type="term" value="F:rRNA pseudouridine synthase activity"/>
    <property type="evidence" value="ECO:0007669"/>
    <property type="project" value="UniProtKB-ARBA"/>
</dbReference>
<evidence type="ECO:0000313" key="7">
    <source>
        <dbReference type="EMBL" id="WRO22984.1"/>
    </source>
</evidence>
<evidence type="ECO:0000259" key="6">
    <source>
        <dbReference type="SMART" id="SM00363"/>
    </source>
</evidence>
<dbReference type="InterPro" id="IPR050343">
    <property type="entry name" value="RsuA_PseudoU_synthase"/>
</dbReference>
<dbReference type="SMART" id="SM00363">
    <property type="entry name" value="S4"/>
    <property type="match status" value="1"/>
</dbReference>
<dbReference type="Gene3D" id="3.30.70.1560">
    <property type="entry name" value="Alpha-L RNA-binding motif"/>
    <property type="match status" value="1"/>
</dbReference>
<sequence length="234" mass="26503">MERLQKLMAHAGIASRRESEKMIEDGRVKVNGKVIREMGFKTDPDKDVIEVDNQIVSVGEEKVYLLLYKPKGYLSTTDDPRGRRTVMDLVDVPQRIYPVGRLDYDTEGLLILTNDGELTYKFTHPSHEVNKVYHALVKGDPTQQTLATLRRGVLLEDGPTAHAQVKQLKKIQGNTLLEIIIHEGRNRQVRRMCKAVGHPVLDLKRVAIGDLTLSNLVPGQYLHISKDRLERAAH</sequence>
<dbReference type="Pfam" id="PF01479">
    <property type="entry name" value="S4"/>
    <property type="match status" value="1"/>
</dbReference>
<dbReference type="PANTHER" id="PTHR47683:SF2">
    <property type="entry name" value="RNA-BINDING S4 DOMAIN-CONTAINING PROTEIN"/>
    <property type="match status" value="1"/>
</dbReference>
<dbReference type="PANTHER" id="PTHR47683">
    <property type="entry name" value="PSEUDOURIDINE SYNTHASE FAMILY PROTEIN-RELATED"/>
    <property type="match status" value="1"/>
</dbReference>
<dbReference type="EMBL" id="CP121694">
    <property type="protein sequence ID" value="WRO22984.1"/>
    <property type="molecule type" value="Genomic_DNA"/>
</dbReference>
<dbReference type="Gene3D" id="3.30.70.580">
    <property type="entry name" value="Pseudouridine synthase I, catalytic domain, N-terminal subdomain"/>
    <property type="match status" value="1"/>
</dbReference>
<dbReference type="FunFam" id="3.10.290.10:FF:000003">
    <property type="entry name" value="Pseudouridine synthase"/>
    <property type="match status" value="1"/>
</dbReference>
<evidence type="ECO:0000256" key="1">
    <source>
        <dbReference type="ARBA" id="ARBA00008348"/>
    </source>
</evidence>
<dbReference type="SUPFAM" id="SSF55120">
    <property type="entry name" value="Pseudouridine synthase"/>
    <property type="match status" value="1"/>
</dbReference>
<name>A0AAU0UT15_9FIRM</name>
<dbReference type="InterPro" id="IPR006145">
    <property type="entry name" value="PsdUridine_synth_RsuA/RluA"/>
</dbReference>
<dbReference type="PROSITE" id="PS50889">
    <property type="entry name" value="S4"/>
    <property type="match status" value="1"/>
</dbReference>
<proteinExistence type="inferred from homology"/>
<dbReference type="InterPro" id="IPR020094">
    <property type="entry name" value="TruA/RsuA/RluB/E/F_N"/>
</dbReference>
<reference evidence="7 8" key="1">
    <citation type="submission" date="2023-04" db="EMBL/GenBank/DDBJ databases">
        <authorList>
            <person name="Hsu D."/>
        </authorList>
    </citation>
    <scope>NUCLEOTIDE SEQUENCE [LARGE SCALE GENOMIC DNA]</scope>
    <source>
        <strain evidence="7 8">MK1</strain>
    </source>
</reference>
<accession>A0AAU0UT15</accession>
<dbReference type="CDD" id="cd02870">
    <property type="entry name" value="PseudoU_synth_RsuA_like"/>
    <property type="match status" value="1"/>
</dbReference>
<dbReference type="SUPFAM" id="SSF55174">
    <property type="entry name" value="Alpha-L RNA-binding motif"/>
    <property type="match status" value="1"/>
</dbReference>
<dbReference type="PROSITE" id="PS01149">
    <property type="entry name" value="PSI_RSU"/>
    <property type="match status" value="1"/>
</dbReference>
<keyword evidence="8" id="KW-1185">Reference proteome</keyword>
<feature type="domain" description="RNA-binding S4" evidence="6">
    <location>
        <begin position="2"/>
        <end position="64"/>
    </location>
</feature>